<dbReference type="Gene3D" id="3.40.1350.10">
    <property type="match status" value="1"/>
</dbReference>
<accession>A0A4Q1K5V4</accession>
<dbReference type="AlphaFoldDB" id="A0A4Q1K5V4"/>
<reference evidence="6" key="1">
    <citation type="submission" date="2019-01" db="EMBL/GenBank/DDBJ databases">
        <title>Cytophagaceae bacterium strain CAR-16.</title>
        <authorList>
            <person name="Chen W.-M."/>
        </authorList>
    </citation>
    <scope>NUCLEOTIDE SEQUENCE [LARGE SCALE GENOMIC DNA]</scope>
    <source>
        <strain evidence="6">LLJ-11</strain>
    </source>
</reference>
<evidence type="ECO:0000256" key="3">
    <source>
        <dbReference type="PROSITE-ProRule" id="PRU00492"/>
    </source>
</evidence>
<keyword evidence="1 3" id="KW-0547">Nucleotide-binding</keyword>
<dbReference type="PROSITE" id="PS51161">
    <property type="entry name" value="ATP_CONE"/>
    <property type="match status" value="1"/>
</dbReference>
<dbReference type="GO" id="GO:0004519">
    <property type="term" value="F:endonuclease activity"/>
    <property type="evidence" value="ECO:0007669"/>
    <property type="project" value="InterPro"/>
</dbReference>
<dbReference type="SUPFAM" id="SSF52980">
    <property type="entry name" value="Restriction endonuclease-like"/>
    <property type="match status" value="1"/>
</dbReference>
<evidence type="ECO:0000313" key="5">
    <source>
        <dbReference type="EMBL" id="RXR20544.1"/>
    </source>
</evidence>
<dbReference type="EMBL" id="SBKO01000001">
    <property type="protein sequence ID" value="RXR20544.1"/>
    <property type="molecule type" value="Genomic_DNA"/>
</dbReference>
<name>A0A4Q1K5V4_9FLAO</name>
<dbReference type="Proteomes" id="UP000290283">
    <property type="component" value="Unassembled WGS sequence"/>
</dbReference>
<organism evidence="5 6">
    <name type="scientific">Flavobacterium amnicola</name>
    <dbReference type="NCBI Taxonomy" id="2506422"/>
    <lineage>
        <taxon>Bacteria</taxon>
        <taxon>Pseudomonadati</taxon>
        <taxon>Bacteroidota</taxon>
        <taxon>Flavobacteriia</taxon>
        <taxon>Flavobacteriales</taxon>
        <taxon>Flavobacteriaceae</taxon>
        <taxon>Flavobacterium</taxon>
    </lineage>
</organism>
<dbReference type="InterPro" id="IPR005144">
    <property type="entry name" value="ATP-cone_dom"/>
</dbReference>
<dbReference type="Pfam" id="PF04471">
    <property type="entry name" value="Mrr_cat"/>
    <property type="match status" value="1"/>
</dbReference>
<dbReference type="OrthoDB" id="320396at2"/>
<evidence type="ECO:0000256" key="1">
    <source>
        <dbReference type="ARBA" id="ARBA00022741"/>
    </source>
</evidence>
<comment type="caution">
    <text evidence="5">The sequence shown here is derived from an EMBL/GenBank/DDBJ whole genome shotgun (WGS) entry which is preliminary data.</text>
</comment>
<protein>
    <recommendedName>
        <fullName evidence="4">ATP-cone domain-containing protein</fullName>
    </recommendedName>
</protein>
<proteinExistence type="predicted"/>
<dbReference type="GO" id="GO:0005524">
    <property type="term" value="F:ATP binding"/>
    <property type="evidence" value="ECO:0007669"/>
    <property type="project" value="UniProtKB-UniRule"/>
</dbReference>
<gene>
    <name evidence="5" type="ORF">EQG63_01015</name>
</gene>
<evidence type="ECO:0000259" key="4">
    <source>
        <dbReference type="PROSITE" id="PS51161"/>
    </source>
</evidence>
<evidence type="ECO:0000313" key="6">
    <source>
        <dbReference type="Proteomes" id="UP000290283"/>
    </source>
</evidence>
<keyword evidence="6" id="KW-1185">Reference proteome</keyword>
<feature type="domain" description="ATP-cone" evidence="4">
    <location>
        <begin position="1"/>
        <end position="81"/>
    </location>
</feature>
<dbReference type="GO" id="GO:0009307">
    <property type="term" value="P:DNA restriction-modification system"/>
    <property type="evidence" value="ECO:0007669"/>
    <property type="project" value="InterPro"/>
</dbReference>
<dbReference type="InterPro" id="IPR011856">
    <property type="entry name" value="tRNA_endonuc-like_dom_sf"/>
</dbReference>
<dbReference type="RefSeq" id="WP_129433444.1">
    <property type="nucleotide sequence ID" value="NZ_SBKO01000001.1"/>
</dbReference>
<dbReference type="Pfam" id="PF03477">
    <property type="entry name" value="ATP-cone"/>
    <property type="match status" value="1"/>
</dbReference>
<sequence length="274" mass="31378">MKVVKYSGDVVNFEEAKLRRSLLKSGANENQVDNVLGQIVRQLYDGISTKKIYTLAFELLQKESNAKAARYNLRSALELLGPAGFYFEKYISFLFREEGYRTKINLNLQGKCVSHEVDLVIQNEKEIKMIECKFHSNRDIISDVKIPMYILSRFNDLKGIKHAIFGINDELTACVIVTNNRFSEDAIQFATCSGIELLSWDLPSGNSLSNKIDQQHLYPITCLTTLTLEEKQRLLEQDIIIVKQLNANAERLFEIGISKERMKNIQKEVSELCN</sequence>
<dbReference type="InterPro" id="IPR007560">
    <property type="entry name" value="Restrct_endonuc_IV_Mrr"/>
</dbReference>
<dbReference type="InterPro" id="IPR011335">
    <property type="entry name" value="Restrct_endonuc-II-like"/>
</dbReference>
<evidence type="ECO:0000256" key="2">
    <source>
        <dbReference type="ARBA" id="ARBA00022840"/>
    </source>
</evidence>
<keyword evidence="2 3" id="KW-0067">ATP-binding</keyword>
<dbReference type="GO" id="GO:0003677">
    <property type="term" value="F:DNA binding"/>
    <property type="evidence" value="ECO:0007669"/>
    <property type="project" value="InterPro"/>
</dbReference>